<proteinExistence type="inferred from homology"/>
<dbReference type="GO" id="GO:0005737">
    <property type="term" value="C:cytoplasm"/>
    <property type="evidence" value="ECO:0007669"/>
    <property type="project" value="TreeGrafter"/>
</dbReference>
<dbReference type="Ensembl" id="ENSSFOT00015022119.2">
    <property type="protein sequence ID" value="ENSSFOP00015021873.1"/>
    <property type="gene ID" value="ENSSFOG00015014091.2"/>
</dbReference>
<dbReference type="OrthoDB" id="19928at2759"/>
<dbReference type="PANTHER" id="PTHR22978:SF6">
    <property type="entry name" value="PROTEIN BTG3"/>
    <property type="match status" value="1"/>
</dbReference>
<feature type="domain" description="Anti-proliferative protein" evidence="2">
    <location>
        <begin position="88"/>
        <end position="107"/>
    </location>
</feature>
<dbReference type="Proteomes" id="UP000694397">
    <property type="component" value="Chromosome 4"/>
</dbReference>
<dbReference type="InterPro" id="IPR036054">
    <property type="entry name" value="BTG-like_sf"/>
</dbReference>
<evidence type="ECO:0000313" key="6">
    <source>
        <dbReference type="Proteomes" id="UP000694397"/>
    </source>
</evidence>
<dbReference type="PRINTS" id="PR00310">
    <property type="entry name" value="ANTIPRLFBTG1"/>
</dbReference>
<evidence type="ECO:0000313" key="3">
    <source>
        <dbReference type="EMBL" id="KPP57351.1"/>
    </source>
</evidence>
<accession>A0A0P7W4G0</accession>
<organism evidence="3 5">
    <name type="scientific">Scleropages formosus</name>
    <name type="common">Asian bonytongue</name>
    <name type="synonym">Osteoglossum formosum</name>
    <dbReference type="NCBI Taxonomy" id="113540"/>
    <lineage>
        <taxon>Eukaryota</taxon>
        <taxon>Metazoa</taxon>
        <taxon>Chordata</taxon>
        <taxon>Craniata</taxon>
        <taxon>Vertebrata</taxon>
        <taxon>Euteleostomi</taxon>
        <taxon>Actinopterygii</taxon>
        <taxon>Neopterygii</taxon>
        <taxon>Teleostei</taxon>
        <taxon>Osteoglossocephala</taxon>
        <taxon>Osteoglossomorpha</taxon>
        <taxon>Osteoglossiformes</taxon>
        <taxon>Osteoglossidae</taxon>
        <taxon>Scleropages</taxon>
    </lineage>
</organism>
<comment type="similarity">
    <text evidence="1">Belongs to the BTG family.</text>
</comment>
<evidence type="ECO:0000259" key="2">
    <source>
        <dbReference type="PROSITE" id="PS01203"/>
    </source>
</evidence>
<name>A0A0P7W4G0_SCLFO</name>
<gene>
    <name evidence="4" type="primary">BTG3</name>
    <name evidence="3" type="ORF">Z043_124941</name>
</gene>
<dbReference type="AlphaFoldDB" id="A0A0P7W4G0"/>
<evidence type="ECO:0000313" key="4">
    <source>
        <dbReference type="Ensembl" id="ENSSFOP00015021873.1"/>
    </source>
</evidence>
<protein>
    <submittedName>
        <fullName evidence="4">B-cell translocation gene 3</fullName>
    </submittedName>
</protein>
<dbReference type="GeneTree" id="ENSGT00950000182952"/>
<evidence type="ECO:0000256" key="1">
    <source>
        <dbReference type="ARBA" id="ARBA00007989"/>
    </source>
</evidence>
<sequence length="156" mass="18108">MKKEIAAVIIFLRRLIRKAEKLEMEQVEEFVERLTVALQEKYNGHWYPKDPSKGQAYRCIRMNKFQREDPELSRACTESGILYKDLGLPQELTLWVDPGEVCCRYGENSYAFTVASFPKDDEDREDVTKKAMSAIHRVVDYHSGCLVTIDQDRPAT</sequence>
<dbReference type="GO" id="GO:0005634">
    <property type="term" value="C:nucleus"/>
    <property type="evidence" value="ECO:0007669"/>
    <property type="project" value="TreeGrafter"/>
</dbReference>
<evidence type="ECO:0000313" key="5">
    <source>
        <dbReference type="Proteomes" id="UP000034805"/>
    </source>
</evidence>
<dbReference type="SMART" id="SM00099">
    <property type="entry name" value="btg1"/>
    <property type="match status" value="1"/>
</dbReference>
<dbReference type="FunFam" id="3.90.640.90:FF:000002">
    <property type="entry name" value="BTG anti-proliferation factor 4"/>
    <property type="match status" value="1"/>
</dbReference>
<dbReference type="Gene3D" id="3.90.640.90">
    <property type="entry name" value="Anti-proliferative protein, N-terminal domain"/>
    <property type="match status" value="1"/>
</dbReference>
<dbReference type="InterPro" id="IPR033332">
    <property type="entry name" value="BTG"/>
</dbReference>
<dbReference type="PANTHER" id="PTHR22978">
    <property type="entry name" value="B-CELL TRANSLOCATION GENE"/>
    <property type="match status" value="1"/>
</dbReference>
<keyword evidence="6" id="KW-1185">Reference proteome</keyword>
<dbReference type="InterPro" id="IPR002087">
    <property type="entry name" value="Anti_prolifrtn"/>
</dbReference>
<dbReference type="PROSITE" id="PS01203">
    <property type="entry name" value="BTG_2"/>
    <property type="match status" value="1"/>
</dbReference>
<dbReference type="Proteomes" id="UP000034805">
    <property type="component" value="Unassembled WGS sequence"/>
</dbReference>
<dbReference type="EMBL" id="JARO02016718">
    <property type="protein sequence ID" value="KPP57351.1"/>
    <property type="molecule type" value="Genomic_DNA"/>
</dbReference>
<reference evidence="4 6" key="2">
    <citation type="submission" date="2019-04" db="EMBL/GenBank/DDBJ databases">
        <authorList>
            <consortium name="Wellcome Sanger Institute Data Sharing"/>
        </authorList>
    </citation>
    <scope>NUCLEOTIDE SEQUENCE [LARGE SCALE GENOMIC DNA]</scope>
</reference>
<reference evidence="3 5" key="1">
    <citation type="submission" date="2015-08" db="EMBL/GenBank/DDBJ databases">
        <title>The genome of the Asian arowana (Scleropages formosus).</title>
        <authorList>
            <person name="Tan M.H."/>
            <person name="Gan H.M."/>
            <person name="Croft L.J."/>
            <person name="Austin C.M."/>
        </authorList>
    </citation>
    <scope>NUCLEOTIDE SEQUENCE [LARGE SCALE GENOMIC DNA]</scope>
    <source>
        <strain evidence="3">Aro1</strain>
    </source>
</reference>
<dbReference type="STRING" id="113540.ENSSFOP00015021873"/>
<dbReference type="SUPFAM" id="SSF160696">
    <property type="entry name" value="BTG domain-like"/>
    <property type="match status" value="1"/>
</dbReference>
<dbReference type="Pfam" id="PF07742">
    <property type="entry name" value="BTG"/>
    <property type="match status" value="1"/>
</dbReference>
<reference evidence="4" key="3">
    <citation type="submission" date="2025-05" db="UniProtKB">
        <authorList>
            <consortium name="Ensembl"/>
        </authorList>
    </citation>
    <scope>IDENTIFICATION</scope>
</reference>